<dbReference type="InterPro" id="IPR052028">
    <property type="entry name" value="HipA_Ser/Thr_kinase"/>
</dbReference>
<evidence type="ECO:0000259" key="5">
    <source>
        <dbReference type="Pfam" id="PF07804"/>
    </source>
</evidence>
<keyword evidence="3" id="KW-0418">Kinase</keyword>
<evidence type="ECO:0000259" key="6">
    <source>
        <dbReference type="Pfam" id="PF13657"/>
    </source>
</evidence>
<evidence type="ECO:0000256" key="4">
    <source>
        <dbReference type="SAM" id="MobiDB-lite"/>
    </source>
</evidence>
<proteinExistence type="inferred from homology"/>
<feature type="domain" description="HipA N-terminal subdomain 1" evidence="6">
    <location>
        <begin position="10"/>
        <end position="110"/>
    </location>
</feature>
<keyword evidence="8" id="KW-1185">Reference proteome</keyword>
<name>A0ABU8J101_9BURK</name>
<feature type="region of interest" description="Disordered" evidence="4">
    <location>
        <begin position="437"/>
        <end position="461"/>
    </location>
</feature>
<dbReference type="Proteomes" id="UP001386437">
    <property type="component" value="Unassembled WGS sequence"/>
</dbReference>
<gene>
    <name evidence="7" type="ORF">H3V53_31240</name>
</gene>
<dbReference type="PANTHER" id="PTHR37419">
    <property type="entry name" value="SERINE/THREONINE-PROTEIN KINASE TOXIN HIPA"/>
    <property type="match status" value="1"/>
</dbReference>
<keyword evidence="2" id="KW-0808">Transferase</keyword>
<evidence type="ECO:0000313" key="7">
    <source>
        <dbReference type="EMBL" id="MEI6001471.1"/>
    </source>
</evidence>
<feature type="domain" description="HipA-like C-terminal" evidence="5">
    <location>
        <begin position="157"/>
        <end position="407"/>
    </location>
</feature>
<comment type="similarity">
    <text evidence="1">Belongs to the HipA Ser/Thr kinase family.</text>
</comment>
<dbReference type="EMBL" id="JACFYJ010000075">
    <property type="protein sequence ID" value="MEI6001471.1"/>
    <property type="molecule type" value="Genomic_DNA"/>
</dbReference>
<accession>A0ABU8J101</accession>
<dbReference type="NCBIfam" id="TIGR03071">
    <property type="entry name" value="couple_hipA"/>
    <property type="match status" value="1"/>
</dbReference>
<dbReference type="CDD" id="cd17808">
    <property type="entry name" value="HipA_Ec_like"/>
    <property type="match status" value="1"/>
</dbReference>
<evidence type="ECO:0000256" key="1">
    <source>
        <dbReference type="ARBA" id="ARBA00010164"/>
    </source>
</evidence>
<dbReference type="Pfam" id="PF13657">
    <property type="entry name" value="Couple_hipA"/>
    <property type="match status" value="1"/>
</dbReference>
<dbReference type="InterPro" id="IPR012893">
    <property type="entry name" value="HipA-like_C"/>
</dbReference>
<protein>
    <submittedName>
        <fullName evidence="7">Type II toxin-antitoxin system HipA family toxin</fullName>
    </submittedName>
</protein>
<feature type="compositionally biased region" description="Basic and acidic residues" evidence="4">
    <location>
        <begin position="440"/>
        <end position="451"/>
    </location>
</feature>
<dbReference type="InterPro" id="IPR017508">
    <property type="entry name" value="HipA_N1"/>
</dbReference>
<dbReference type="PANTHER" id="PTHR37419:SF1">
    <property type="entry name" value="SERINE_THREONINE-PROTEIN KINASE TOXIN HIPA"/>
    <property type="match status" value="1"/>
</dbReference>
<evidence type="ECO:0000256" key="3">
    <source>
        <dbReference type="ARBA" id="ARBA00022777"/>
    </source>
</evidence>
<dbReference type="Pfam" id="PF07804">
    <property type="entry name" value="HipA_C"/>
    <property type="match status" value="1"/>
</dbReference>
<evidence type="ECO:0000256" key="2">
    <source>
        <dbReference type="ARBA" id="ARBA00022679"/>
    </source>
</evidence>
<organism evidence="7 8">
    <name type="scientific">Paraburkholderia bengalensis</name>
    <dbReference type="NCBI Taxonomy" id="2747562"/>
    <lineage>
        <taxon>Bacteria</taxon>
        <taxon>Pseudomonadati</taxon>
        <taxon>Pseudomonadota</taxon>
        <taxon>Betaproteobacteria</taxon>
        <taxon>Burkholderiales</taxon>
        <taxon>Burkholderiaceae</taxon>
        <taxon>Paraburkholderia</taxon>
    </lineage>
</organism>
<reference evidence="7 8" key="1">
    <citation type="journal article" date="2022" name="Arch. Microbiol.">
        <title>Paraburkholderia bengalensis sp. nov. isolated from roots of Oryza sativa, IR64.</title>
        <authorList>
            <person name="Nag P."/>
            <person name="Mondal N."/>
            <person name="Sarkar J."/>
            <person name="Das S."/>
        </authorList>
    </citation>
    <scope>NUCLEOTIDE SEQUENCE [LARGE SCALE GENOMIC DNA]</scope>
    <source>
        <strain evidence="7 8">IR64_4_BI</strain>
    </source>
</reference>
<evidence type="ECO:0000313" key="8">
    <source>
        <dbReference type="Proteomes" id="UP001386437"/>
    </source>
</evidence>
<comment type="caution">
    <text evidence="7">The sequence shown here is derived from an EMBL/GenBank/DDBJ whole genome shotgun (WGS) entry which is preliminary data.</text>
</comment>
<sequence>MGRRSQTQRLDLWMNGLAVGYWEKSGAGERLVYFDEWLDDEQGRPLSLSLPFTPGNQPYRGALVSAFFDNLLPDSEPIRRRMAQRYKTGGTGPFELLASLGRDCVGAIQMLPPGETPTDLYRIGGDALTDNDIARLLRDTTSAAPLGQHDHAADLRLSIAGAQEKTALLRHKGRWVLPAGSTPTTHILKLPLGLVGNMRADMRTSVENEWLCSKIVAAYGLPVAACEIAHFGDQKALVVERFDRRLSGDGKWIVRLPQEDMCQATGTPPIAKYQADGGPGIDDVMHILAGSLDAADDTARFFTTQLIFWLLAATDGHAKNFSIAHLPGNRYRATPLYDVLSAHPIIGRGANRIPMQKARLAMAVRGTSNHYLIGQIVRRHWIAQGQQVGLAPATVEALIAAVTLATPDVIDRVAAQLPRGFPDDLAAAIFDGMSKQSKKLAREQREQRVDRPVAGTRRRAPFAADANRAVTARARI</sequence>